<dbReference type="SUPFAM" id="SSF51182">
    <property type="entry name" value="RmlC-like cupins"/>
    <property type="match status" value="1"/>
</dbReference>
<dbReference type="CDD" id="cd02209">
    <property type="entry name" value="cupin_XRE_C"/>
    <property type="match status" value="1"/>
</dbReference>
<feature type="signal peptide" evidence="1">
    <location>
        <begin position="1"/>
        <end position="18"/>
    </location>
</feature>
<dbReference type="AlphaFoldDB" id="A0A1C3HP52"/>
<evidence type="ECO:0000313" key="4">
    <source>
        <dbReference type="Proteomes" id="UP000190837"/>
    </source>
</evidence>
<protein>
    <recommendedName>
        <fullName evidence="2">Cupin type-2 domain-containing protein</fullName>
    </recommendedName>
</protein>
<dbReference type="Pfam" id="PF07883">
    <property type="entry name" value="Cupin_2"/>
    <property type="match status" value="1"/>
</dbReference>
<reference evidence="4" key="1">
    <citation type="submission" date="2016-04" db="EMBL/GenBank/DDBJ databases">
        <authorList>
            <person name="Tagini F."/>
        </authorList>
    </citation>
    <scope>NUCLEOTIDE SEQUENCE [LARGE SCALE GENOMIC DNA]</scope>
    <source>
        <strain evidence="4">CHUV0807</strain>
    </source>
</reference>
<dbReference type="Proteomes" id="UP000190837">
    <property type="component" value="Unassembled WGS sequence"/>
</dbReference>
<dbReference type="EMBL" id="FKLO01000050">
    <property type="protein sequence ID" value="SAY96560.1"/>
    <property type="molecule type" value="Genomic_DNA"/>
</dbReference>
<evidence type="ECO:0000259" key="2">
    <source>
        <dbReference type="Pfam" id="PF07883"/>
    </source>
</evidence>
<sequence length="114" mass="11977">MKTLLTAALIALAIPAFAADAPAGKVLSEEGKVFSNTNGTVVRKALKSGEKIDRHNHEGEDIIFNVMSGKITVTLNDGEVHELNAGDTLVFNGKNYISAVAGADTVVVITLVKE</sequence>
<gene>
    <name evidence="3" type="ORF">CHUV0807_1505</name>
</gene>
<feature type="domain" description="Cupin type-2" evidence="2">
    <location>
        <begin position="46"/>
        <end position="93"/>
    </location>
</feature>
<dbReference type="RefSeq" id="WP_079540901.1">
    <property type="nucleotide sequence ID" value="NZ_CP171111.1"/>
</dbReference>
<name>A0A1C3HP52_9GAMM</name>
<dbReference type="Gene3D" id="2.60.120.10">
    <property type="entry name" value="Jelly Rolls"/>
    <property type="match status" value="1"/>
</dbReference>
<organism evidence="3 4">
    <name type="scientific">Cardiobacterium hominis</name>
    <dbReference type="NCBI Taxonomy" id="2718"/>
    <lineage>
        <taxon>Bacteria</taxon>
        <taxon>Pseudomonadati</taxon>
        <taxon>Pseudomonadota</taxon>
        <taxon>Gammaproteobacteria</taxon>
        <taxon>Cardiobacteriales</taxon>
        <taxon>Cardiobacteriaceae</taxon>
        <taxon>Cardiobacterium</taxon>
    </lineage>
</organism>
<dbReference type="InterPro" id="IPR013096">
    <property type="entry name" value="Cupin_2"/>
</dbReference>
<proteinExistence type="predicted"/>
<dbReference type="InterPro" id="IPR011051">
    <property type="entry name" value="RmlC_Cupin_sf"/>
</dbReference>
<evidence type="ECO:0000256" key="1">
    <source>
        <dbReference type="SAM" id="SignalP"/>
    </source>
</evidence>
<feature type="chain" id="PRO_5008675360" description="Cupin type-2 domain-containing protein" evidence="1">
    <location>
        <begin position="19"/>
        <end position="114"/>
    </location>
</feature>
<evidence type="ECO:0000313" key="3">
    <source>
        <dbReference type="EMBL" id="SAY96560.1"/>
    </source>
</evidence>
<dbReference type="InterPro" id="IPR014710">
    <property type="entry name" value="RmlC-like_jellyroll"/>
</dbReference>
<accession>A0A1C3HP52</accession>
<keyword evidence="1" id="KW-0732">Signal</keyword>